<dbReference type="InterPro" id="IPR018490">
    <property type="entry name" value="cNMP-bd_dom_sf"/>
</dbReference>
<dbReference type="SMART" id="SM00100">
    <property type="entry name" value="cNMP"/>
    <property type="match status" value="1"/>
</dbReference>
<sequence>MALDDDIALLARVPLFASLGQEPLRLLAFSAETRFLRGGDTLFREGQAADAGFVVVEGEFLLTSSSGIAERLAGPGALLGEIALIVETLRPATATARQPSTAMRVPRSLFRRILTEFPQAARRVHGEFRQKMRATTAELNRIGGIFASISDD</sequence>
<accession>A0A4D7ATM7</accession>
<dbReference type="RefSeq" id="WP_136960355.1">
    <property type="nucleotide sequence ID" value="NZ_CP039690.1"/>
</dbReference>
<dbReference type="InterPro" id="IPR000595">
    <property type="entry name" value="cNMP-bd_dom"/>
</dbReference>
<dbReference type="PROSITE" id="PS50042">
    <property type="entry name" value="CNMP_BINDING_3"/>
    <property type="match status" value="1"/>
</dbReference>
<organism evidence="2 3">
    <name type="scientific">Phreatobacter stygius</name>
    <dbReference type="NCBI Taxonomy" id="1940610"/>
    <lineage>
        <taxon>Bacteria</taxon>
        <taxon>Pseudomonadati</taxon>
        <taxon>Pseudomonadota</taxon>
        <taxon>Alphaproteobacteria</taxon>
        <taxon>Hyphomicrobiales</taxon>
        <taxon>Phreatobacteraceae</taxon>
        <taxon>Phreatobacter</taxon>
    </lineage>
</organism>
<reference evidence="2 3" key="1">
    <citation type="submission" date="2019-04" db="EMBL/GenBank/DDBJ databases">
        <title>Phreatobacter aquaticus sp. nov.</title>
        <authorList>
            <person name="Choi A."/>
        </authorList>
    </citation>
    <scope>NUCLEOTIDE SEQUENCE [LARGE SCALE GENOMIC DNA]</scope>
    <source>
        <strain evidence="2 3">KCTC 52518</strain>
    </source>
</reference>
<dbReference type="CDD" id="cd00038">
    <property type="entry name" value="CAP_ED"/>
    <property type="match status" value="1"/>
</dbReference>
<name>A0A4D7ATM7_9HYPH</name>
<evidence type="ECO:0000259" key="1">
    <source>
        <dbReference type="PROSITE" id="PS50042"/>
    </source>
</evidence>
<dbReference type="Pfam" id="PF00027">
    <property type="entry name" value="cNMP_binding"/>
    <property type="match status" value="1"/>
</dbReference>
<gene>
    <name evidence="2" type="ORF">E8M01_12115</name>
</gene>
<dbReference type="InterPro" id="IPR014710">
    <property type="entry name" value="RmlC-like_jellyroll"/>
</dbReference>
<evidence type="ECO:0000313" key="2">
    <source>
        <dbReference type="EMBL" id="QCI64904.1"/>
    </source>
</evidence>
<dbReference type="EMBL" id="CP039690">
    <property type="protein sequence ID" value="QCI64904.1"/>
    <property type="molecule type" value="Genomic_DNA"/>
</dbReference>
<dbReference type="AlphaFoldDB" id="A0A4D7ATM7"/>
<dbReference type="Proteomes" id="UP000298781">
    <property type="component" value="Chromosome"/>
</dbReference>
<protein>
    <submittedName>
        <fullName evidence="2">Cyclic nucleotide-binding domain-containing protein</fullName>
    </submittedName>
</protein>
<dbReference type="SUPFAM" id="SSF51206">
    <property type="entry name" value="cAMP-binding domain-like"/>
    <property type="match status" value="1"/>
</dbReference>
<proteinExistence type="predicted"/>
<dbReference type="KEGG" id="pstg:E8M01_12115"/>
<evidence type="ECO:0000313" key="3">
    <source>
        <dbReference type="Proteomes" id="UP000298781"/>
    </source>
</evidence>
<dbReference type="Gene3D" id="2.60.120.10">
    <property type="entry name" value="Jelly Rolls"/>
    <property type="match status" value="1"/>
</dbReference>
<dbReference type="OrthoDB" id="9807547at2"/>
<keyword evidence="3" id="KW-1185">Reference proteome</keyword>
<feature type="domain" description="Cyclic nucleotide-binding" evidence="1">
    <location>
        <begin position="15"/>
        <end position="131"/>
    </location>
</feature>